<dbReference type="STRING" id="7102.A0A2A4JUB7"/>
<proteinExistence type="predicted"/>
<reference evidence="3" key="1">
    <citation type="submission" date="2017-09" db="EMBL/GenBank/DDBJ databases">
        <title>Contemporary evolution of a Lepidopteran species, Heliothis virescens, in response to modern agricultural practices.</title>
        <authorList>
            <person name="Fritz M.L."/>
            <person name="Deyonke A.M."/>
            <person name="Papanicolaou A."/>
            <person name="Micinski S."/>
            <person name="Westbrook J."/>
            <person name="Gould F."/>
        </authorList>
    </citation>
    <scope>NUCLEOTIDE SEQUENCE [LARGE SCALE GENOMIC DNA]</scope>
    <source>
        <strain evidence="3">HvINT-</strain>
        <tissue evidence="3">Whole body</tissue>
    </source>
</reference>
<evidence type="ECO:0000259" key="2">
    <source>
        <dbReference type="Pfam" id="PF14529"/>
    </source>
</evidence>
<organism evidence="3">
    <name type="scientific">Heliothis virescens</name>
    <name type="common">Tobacco budworm moth</name>
    <dbReference type="NCBI Taxonomy" id="7102"/>
    <lineage>
        <taxon>Eukaryota</taxon>
        <taxon>Metazoa</taxon>
        <taxon>Ecdysozoa</taxon>
        <taxon>Arthropoda</taxon>
        <taxon>Hexapoda</taxon>
        <taxon>Insecta</taxon>
        <taxon>Pterygota</taxon>
        <taxon>Neoptera</taxon>
        <taxon>Endopterygota</taxon>
        <taxon>Lepidoptera</taxon>
        <taxon>Glossata</taxon>
        <taxon>Ditrysia</taxon>
        <taxon>Noctuoidea</taxon>
        <taxon>Noctuidae</taxon>
        <taxon>Heliothinae</taxon>
        <taxon>Heliothis</taxon>
    </lineage>
</organism>
<comment type="caution">
    <text evidence="3">The sequence shown here is derived from an EMBL/GenBank/DDBJ whole genome shotgun (WGS) entry which is preliminary data.</text>
</comment>
<protein>
    <recommendedName>
        <fullName evidence="2">Endonuclease/exonuclease/phosphatase domain-containing protein</fullName>
    </recommendedName>
</protein>
<feature type="region of interest" description="Disordered" evidence="1">
    <location>
        <begin position="1"/>
        <end position="20"/>
    </location>
</feature>
<dbReference type="Gene3D" id="3.60.10.10">
    <property type="entry name" value="Endonuclease/exonuclease/phosphatase"/>
    <property type="match status" value="1"/>
</dbReference>
<dbReference type="Pfam" id="PF14529">
    <property type="entry name" value="Exo_endo_phos_2"/>
    <property type="match status" value="1"/>
</dbReference>
<accession>A0A2A4JUB7</accession>
<dbReference type="InterPro" id="IPR036691">
    <property type="entry name" value="Endo/exonu/phosph_ase_sf"/>
</dbReference>
<gene>
    <name evidence="3" type="ORF">B5V51_11960</name>
</gene>
<sequence length="1002" mass="111482">MERNKPPDPPDPPDISFAPVSPNFPLSQFADVACSIAGSEVTSLADHQYASNQNNRKRSVDDINTTDIIPTKQQRNQIGRSKYSATDKAPFIVHVSRLESQPNAATTLHPVTFGMFLVKNNIGNIVRDGVKKVGRNRVSVEFTSPQDANSFIINSILSKNCYVAAIPTFNITRMGVVTGVPSDLTEDEAKTYLTVPSGCGQVLKVRRIRRKVFRDGIADFKPTETCVITFDGQVLPNRIYCFYTSLPVSQYVYPTIQCRKCCRFGHVESICRSKPRCSKCGHDHPGDGCSISEGEAFCVLCSGNHYANSKSCPELGRQKAIKTIMAEKSLSYAEVFLQWNVRSVFHKKHDLIFLLNKYKPLACSIAETWLTPSLSFRMPHFNILRCDRSDGYGGSALLINNRVPLSTLSLPALDGEINVVAAKFEGLVEILDDLNLCILNDGCPTRRSLPGQQKSCVDLTFCSVELAASFHWQCTALTHGSDHYPIVITLLNKTYLEKISPPLLKYNLSKPDWSGFASLLEEKIGILPNLTSAFPHSSGHCHAKSCYDAFVSAITTSADSTFPLRNSAKSKIPSPPWWDPDCTSAIHERKEAEERYNGAMNNDNLLQYRRVYARSQRLLRKKKRRGWVKFCTSLSPSTPVSAVWKSINRFRRGCSPSISSPITRETAESFFDKIAPAYVPLLPEFVHSPVVAMADPLDEPFTMEELDTLSLPVKMVQCICGLLMSRSLVLRVQGEAILQSCLNAAGPPDESNKWFQKFGPQNLDLINKTIDTIVLNDSPEIEDAPATQENQDEDISNAAQEFLDPEIDIISKFHDLVENSVWKSINRFRRGCSPSISSPITRETAESFFDKIAPAYVPLLPEFVHSPVVAMADPLDEPFTMEELDTLSLPVKMVQCICGLLMSRSLVLRVQGEAILQSCLNAAGPPDESNKWFQKFGPQNLDLINKTIDTIVLNDSPEIEDAPATQENQDEDISNAAQEFLDPEIDIISNDSREVIQPYSEL</sequence>
<feature type="domain" description="Endonuclease/exonuclease/phosphatase" evidence="2">
    <location>
        <begin position="425"/>
        <end position="487"/>
    </location>
</feature>
<dbReference type="EMBL" id="NWSH01000615">
    <property type="protein sequence ID" value="PCG75288.1"/>
    <property type="molecule type" value="Genomic_DNA"/>
</dbReference>
<dbReference type="AlphaFoldDB" id="A0A2A4JUB7"/>
<dbReference type="SUPFAM" id="SSF56219">
    <property type="entry name" value="DNase I-like"/>
    <property type="match status" value="1"/>
</dbReference>
<dbReference type="InterPro" id="IPR005135">
    <property type="entry name" value="Endo/exonuclease/phosphatase"/>
</dbReference>
<evidence type="ECO:0000256" key="1">
    <source>
        <dbReference type="SAM" id="MobiDB-lite"/>
    </source>
</evidence>
<evidence type="ECO:0000313" key="3">
    <source>
        <dbReference type="EMBL" id="PCG75288.1"/>
    </source>
</evidence>
<name>A0A2A4JUB7_HELVI</name>
<dbReference type="GO" id="GO:0003824">
    <property type="term" value="F:catalytic activity"/>
    <property type="evidence" value="ECO:0007669"/>
    <property type="project" value="InterPro"/>
</dbReference>